<dbReference type="GO" id="GO:0006412">
    <property type="term" value="P:translation"/>
    <property type="evidence" value="ECO:0007669"/>
    <property type="project" value="InterPro"/>
</dbReference>
<dbReference type="GO" id="GO:0005840">
    <property type="term" value="C:ribosome"/>
    <property type="evidence" value="ECO:0007669"/>
    <property type="project" value="InterPro"/>
</dbReference>
<dbReference type="PROSITE" id="PS00962">
    <property type="entry name" value="RIBOSOMAL_S2_1"/>
    <property type="match status" value="1"/>
</dbReference>
<protein>
    <submittedName>
        <fullName evidence="1">Uncharacterized protein</fullName>
    </submittedName>
</protein>
<organism evidence="1">
    <name type="scientific">marine metagenome</name>
    <dbReference type="NCBI Taxonomy" id="408172"/>
    <lineage>
        <taxon>unclassified sequences</taxon>
        <taxon>metagenomes</taxon>
        <taxon>ecological metagenomes</taxon>
    </lineage>
</organism>
<gene>
    <name evidence="1" type="ORF">METZ01_LOCUS152305</name>
</gene>
<accession>A0A382ADV1</accession>
<evidence type="ECO:0000313" key="1">
    <source>
        <dbReference type="EMBL" id="SVA99451.1"/>
    </source>
</evidence>
<dbReference type="AlphaFoldDB" id="A0A382ADV1"/>
<reference evidence="1" key="1">
    <citation type="submission" date="2018-05" db="EMBL/GenBank/DDBJ databases">
        <authorList>
            <person name="Lanie J.A."/>
            <person name="Ng W.-L."/>
            <person name="Kazmierczak K.M."/>
            <person name="Andrzejewski T.M."/>
            <person name="Davidsen T.M."/>
            <person name="Wayne K.J."/>
            <person name="Tettelin H."/>
            <person name="Glass J.I."/>
            <person name="Rusch D."/>
            <person name="Podicherti R."/>
            <person name="Tsui H.-C.T."/>
            <person name="Winkler M.E."/>
        </authorList>
    </citation>
    <scope>NUCLEOTIDE SEQUENCE</scope>
</reference>
<name>A0A382ADV1_9ZZZZ</name>
<dbReference type="GO" id="GO:0003735">
    <property type="term" value="F:structural constituent of ribosome"/>
    <property type="evidence" value="ECO:0007669"/>
    <property type="project" value="InterPro"/>
</dbReference>
<proteinExistence type="predicted"/>
<dbReference type="EMBL" id="UINC01024894">
    <property type="protein sequence ID" value="SVA99451.1"/>
    <property type="molecule type" value="Genomic_DNA"/>
</dbReference>
<sequence length="39" mass="4710">MEINRMRQVIQAAVHIGRSYSREVLILMRKFDLLYIVFV</sequence>
<dbReference type="InterPro" id="IPR018130">
    <property type="entry name" value="Ribosomal_uS2_CS"/>
</dbReference>